<dbReference type="Proteomes" id="UP000015106">
    <property type="component" value="Unassembled WGS sequence"/>
</dbReference>
<evidence type="ECO:0000256" key="1">
    <source>
        <dbReference type="SAM" id="MobiDB-lite"/>
    </source>
</evidence>
<name>A0A8R7VG37_TRIUA</name>
<dbReference type="SMART" id="SM00575">
    <property type="entry name" value="ZnF_PMZ"/>
    <property type="match status" value="1"/>
</dbReference>
<dbReference type="InterPro" id="IPR006564">
    <property type="entry name" value="Znf_PMZ"/>
</dbReference>
<accession>A0A8R7VG37</accession>
<protein>
    <recommendedName>
        <fullName evidence="2">Zinc finger PMZ-type domain-containing protein</fullName>
    </recommendedName>
</protein>
<keyword evidence="4" id="KW-1185">Reference proteome</keyword>
<evidence type="ECO:0000313" key="3">
    <source>
        <dbReference type="EnsemblPlants" id="TuG1812S0001696200.01.T01"/>
    </source>
</evidence>
<reference evidence="3" key="2">
    <citation type="submission" date="2022-06" db="UniProtKB">
        <authorList>
            <consortium name="EnsemblPlants"/>
        </authorList>
    </citation>
    <scope>IDENTIFICATION</scope>
</reference>
<feature type="region of interest" description="Disordered" evidence="1">
    <location>
        <begin position="219"/>
        <end position="242"/>
    </location>
</feature>
<dbReference type="AlphaFoldDB" id="A0A8R7VG37"/>
<organism evidence="3 4">
    <name type="scientific">Triticum urartu</name>
    <name type="common">Red wild einkorn</name>
    <name type="synonym">Crithodium urartu</name>
    <dbReference type="NCBI Taxonomy" id="4572"/>
    <lineage>
        <taxon>Eukaryota</taxon>
        <taxon>Viridiplantae</taxon>
        <taxon>Streptophyta</taxon>
        <taxon>Embryophyta</taxon>
        <taxon>Tracheophyta</taxon>
        <taxon>Spermatophyta</taxon>
        <taxon>Magnoliopsida</taxon>
        <taxon>Liliopsida</taxon>
        <taxon>Poales</taxon>
        <taxon>Poaceae</taxon>
        <taxon>BOP clade</taxon>
        <taxon>Pooideae</taxon>
        <taxon>Triticodae</taxon>
        <taxon>Triticeae</taxon>
        <taxon>Triticinae</taxon>
        <taxon>Triticum</taxon>
    </lineage>
</organism>
<dbReference type="GO" id="GO:0008270">
    <property type="term" value="F:zinc ion binding"/>
    <property type="evidence" value="ECO:0007669"/>
    <property type="project" value="InterPro"/>
</dbReference>
<evidence type="ECO:0000313" key="4">
    <source>
        <dbReference type="Proteomes" id="UP000015106"/>
    </source>
</evidence>
<sequence length="242" mass="27573">MDLCLHTCDCRRWQLSGVPCGHCIACCREERIDPETLVHDCYTVQTYLKAYGYTLVPLADPKEWEKQNGYKVYPPVFTKQLGRPKKNRKKTPEEKIKNGVRVLNKKGVTMHCSICGRADHNRNGHYRWQEALIEEGVEVVDENYDDPTFLQNIFPNQPDPLLDPIDTPFSMVYNMTQRELARRDPQRVHGPLPEQSAFVAAAGAAIPQPRVTSEMNIGRHTRATTVADRGEGSGRGRGRKRQ</sequence>
<dbReference type="Gramene" id="TuG1812S0001696200.01.T01">
    <property type="protein sequence ID" value="TuG1812S0001696200.01.T01"/>
    <property type="gene ID" value="TuG1812S0001696200.01"/>
</dbReference>
<feature type="domain" description="Zinc finger PMZ-type" evidence="2">
    <location>
        <begin position="6"/>
        <end position="33"/>
    </location>
</feature>
<reference evidence="4" key="1">
    <citation type="journal article" date="2013" name="Nature">
        <title>Draft genome of the wheat A-genome progenitor Triticum urartu.</title>
        <authorList>
            <person name="Ling H.Q."/>
            <person name="Zhao S."/>
            <person name="Liu D."/>
            <person name="Wang J."/>
            <person name="Sun H."/>
            <person name="Zhang C."/>
            <person name="Fan H."/>
            <person name="Li D."/>
            <person name="Dong L."/>
            <person name="Tao Y."/>
            <person name="Gao C."/>
            <person name="Wu H."/>
            <person name="Li Y."/>
            <person name="Cui Y."/>
            <person name="Guo X."/>
            <person name="Zheng S."/>
            <person name="Wang B."/>
            <person name="Yu K."/>
            <person name="Liang Q."/>
            <person name="Yang W."/>
            <person name="Lou X."/>
            <person name="Chen J."/>
            <person name="Feng M."/>
            <person name="Jian J."/>
            <person name="Zhang X."/>
            <person name="Luo G."/>
            <person name="Jiang Y."/>
            <person name="Liu J."/>
            <person name="Wang Z."/>
            <person name="Sha Y."/>
            <person name="Zhang B."/>
            <person name="Wu H."/>
            <person name="Tang D."/>
            <person name="Shen Q."/>
            <person name="Xue P."/>
            <person name="Zou S."/>
            <person name="Wang X."/>
            <person name="Liu X."/>
            <person name="Wang F."/>
            <person name="Yang Y."/>
            <person name="An X."/>
            <person name="Dong Z."/>
            <person name="Zhang K."/>
            <person name="Zhang X."/>
            <person name="Luo M.C."/>
            <person name="Dvorak J."/>
            <person name="Tong Y."/>
            <person name="Wang J."/>
            <person name="Yang H."/>
            <person name="Li Z."/>
            <person name="Wang D."/>
            <person name="Zhang A."/>
            <person name="Wang J."/>
        </authorList>
    </citation>
    <scope>NUCLEOTIDE SEQUENCE</scope>
    <source>
        <strain evidence="4">cv. G1812</strain>
    </source>
</reference>
<proteinExistence type="predicted"/>
<dbReference type="EnsemblPlants" id="TuG1812S0001696200.01.T01">
    <property type="protein sequence ID" value="TuG1812S0001696200.01.T01"/>
    <property type="gene ID" value="TuG1812S0001696200.01"/>
</dbReference>
<evidence type="ECO:0000259" key="2">
    <source>
        <dbReference type="SMART" id="SM00575"/>
    </source>
</evidence>